<feature type="region of interest" description="Disordered" evidence="1">
    <location>
        <begin position="15"/>
        <end position="42"/>
    </location>
</feature>
<accession>A0A4Y2A5U8</accession>
<dbReference type="EMBL" id="BGPR01000006">
    <property type="protein sequence ID" value="GBL74927.1"/>
    <property type="molecule type" value="Genomic_DNA"/>
</dbReference>
<evidence type="ECO:0000313" key="3">
    <source>
        <dbReference type="Proteomes" id="UP000499080"/>
    </source>
</evidence>
<comment type="caution">
    <text evidence="2">The sequence shown here is derived from an EMBL/GenBank/DDBJ whole genome shotgun (WGS) entry which is preliminary data.</text>
</comment>
<keyword evidence="3" id="KW-1185">Reference proteome</keyword>
<proteinExistence type="predicted"/>
<organism evidence="2 3">
    <name type="scientific">Araneus ventricosus</name>
    <name type="common">Orbweaver spider</name>
    <name type="synonym">Epeira ventricosa</name>
    <dbReference type="NCBI Taxonomy" id="182803"/>
    <lineage>
        <taxon>Eukaryota</taxon>
        <taxon>Metazoa</taxon>
        <taxon>Ecdysozoa</taxon>
        <taxon>Arthropoda</taxon>
        <taxon>Chelicerata</taxon>
        <taxon>Arachnida</taxon>
        <taxon>Araneae</taxon>
        <taxon>Araneomorphae</taxon>
        <taxon>Entelegynae</taxon>
        <taxon>Araneoidea</taxon>
        <taxon>Araneidae</taxon>
        <taxon>Araneus</taxon>
    </lineage>
</organism>
<evidence type="ECO:0000256" key="1">
    <source>
        <dbReference type="SAM" id="MobiDB-lite"/>
    </source>
</evidence>
<dbReference type="AlphaFoldDB" id="A0A4Y2A5U8"/>
<protein>
    <submittedName>
        <fullName evidence="2">Uncharacterized protein</fullName>
    </submittedName>
</protein>
<reference evidence="2 3" key="1">
    <citation type="journal article" date="2019" name="Sci. Rep.">
        <title>Orb-weaving spider Araneus ventricosus genome elucidates the spidroin gene catalogue.</title>
        <authorList>
            <person name="Kono N."/>
            <person name="Nakamura H."/>
            <person name="Ohtoshi R."/>
            <person name="Moran D.A.P."/>
            <person name="Shinohara A."/>
            <person name="Yoshida Y."/>
            <person name="Fujiwara M."/>
            <person name="Mori M."/>
            <person name="Tomita M."/>
            <person name="Arakawa K."/>
        </authorList>
    </citation>
    <scope>NUCLEOTIDE SEQUENCE [LARGE SCALE GENOMIC DNA]</scope>
</reference>
<sequence>MSCSHLVIQMQLEFPFQPKPSGTPDGAARSGPVQHESTSQHLAPVTKLPRCKRVTGAANSEQHTTQLNLLYDQSNHQHLYLEILHCEKVKSSKDFCLAIGPWSDDKDDTWAGTPLQTSAPLQWEDARLLRMIYRTASPIHDGSSMESGFEPGSPLAPKPRPYHWAIAGPHSINKRSFKWLIYHLKVTC</sequence>
<gene>
    <name evidence="2" type="ORF">AVEN_243753_1</name>
</gene>
<name>A0A4Y2A5U8_ARAVE</name>
<dbReference type="Proteomes" id="UP000499080">
    <property type="component" value="Unassembled WGS sequence"/>
</dbReference>
<evidence type="ECO:0000313" key="2">
    <source>
        <dbReference type="EMBL" id="GBL74927.1"/>
    </source>
</evidence>